<dbReference type="EMBL" id="LVLJ01001153">
    <property type="protein sequence ID" value="OAE31168.1"/>
    <property type="molecule type" value="Genomic_DNA"/>
</dbReference>
<proteinExistence type="predicted"/>
<protein>
    <submittedName>
        <fullName evidence="2">Uncharacterized protein</fullName>
    </submittedName>
</protein>
<evidence type="ECO:0000313" key="2">
    <source>
        <dbReference type="EMBL" id="OAE31168.1"/>
    </source>
</evidence>
<feature type="region of interest" description="Disordered" evidence="1">
    <location>
        <begin position="1"/>
        <end position="72"/>
    </location>
</feature>
<dbReference type="Proteomes" id="UP000077202">
    <property type="component" value="Unassembled WGS sequence"/>
</dbReference>
<name>A0A176WD61_MARPO</name>
<organism evidence="2 3">
    <name type="scientific">Marchantia polymorpha subsp. ruderalis</name>
    <dbReference type="NCBI Taxonomy" id="1480154"/>
    <lineage>
        <taxon>Eukaryota</taxon>
        <taxon>Viridiplantae</taxon>
        <taxon>Streptophyta</taxon>
        <taxon>Embryophyta</taxon>
        <taxon>Marchantiophyta</taxon>
        <taxon>Marchantiopsida</taxon>
        <taxon>Marchantiidae</taxon>
        <taxon>Marchantiales</taxon>
        <taxon>Marchantiaceae</taxon>
        <taxon>Marchantia</taxon>
    </lineage>
</organism>
<dbReference type="AlphaFoldDB" id="A0A176WD61"/>
<accession>A0A176WD61</accession>
<reference evidence="2" key="1">
    <citation type="submission" date="2016-03" db="EMBL/GenBank/DDBJ databases">
        <title>Mechanisms controlling the formation of the plant cell surface in tip-growing cells are functionally conserved among land plants.</title>
        <authorList>
            <person name="Honkanen S."/>
            <person name="Jones V.A."/>
            <person name="Morieri G."/>
            <person name="Champion C."/>
            <person name="Hetherington A.J."/>
            <person name="Kelly S."/>
            <person name="Saint-Marcoux D."/>
            <person name="Proust H."/>
            <person name="Prescott H."/>
            <person name="Dolan L."/>
        </authorList>
    </citation>
    <scope>NUCLEOTIDE SEQUENCE [LARGE SCALE GENOMIC DNA]</scope>
    <source>
        <tissue evidence="2">Whole gametophyte</tissue>
    </source>
</reference>
<gene>
    <name evidence="2" type="ORF">AXG93_3617s1070</name>
</gene>
<evidence type="ECO:0000313" key="3">
    <source>
        <dbReference type="Proteomes" id="UP000077202"/>
    </source>
</evidence>
<keyword evidence="3" id="KW-1185">Reference proteome</keyword>
<feature type="compositionally biased region" description="Polar residues" evidence="1">
    <location>
        <begin position="54"/>
        <end position="72"/>
    </location>
</feature>
<evidence type="ECO:0000256" key="1">
    <source>
        <dbReference type="SAM" id="MobiDB-lite"/>
    </source>
</evidence>
<comment type="caution">
    <text evidence="2">The sequence shown here is derived from an EMBL/GenBank/DDBJ whole genome shotgun (WGS) entry which is preliminary data.</text>
</comment>
<sequence>MVELDNRGSRRGRASTKLTVSSVDDARSPPAPVPGQSSTAQRDGASDSQRRRMTLTNCEQSKPDPTSHLTPANLTRAYRAELRSFSSYCFGPQCDCYAAAPASPVWKPSADFIAPEAAPQRRTGIHLAHRLQPGLTETVPIFGAATFETTLAGDWPALGQNPITFDFGECCHSSRLVAPPSFLPSFRPPGDILLAAWGSPFHQEVKQPELVVLPNSSSVPISTVDKQYRQSEVIGSMSMGNG</sequence>